<evidence type="ECO:0000313" key="7">
    <source>
        <dbReference type="EMBL" id="ANY80605.1"/>
    </source>
</evidence>
<comment type="subcellular location">
    <subcellularLocation>
        <location evidence="1">Cell membrane</location>
    </subcellularLocation>
</comment>
<dbReference type="InterPro" id="IPR058627">
    <property type="entry name" value="MdtA-like_C"/>
</dbReference>
<dbReference type="PANTHER" id="PTHR30469:SF36">
    <property type="entry name" value="BLL3903 PROTEIN"/>
    <property type="match status" value="1"/>
</dbReference>
<feature type="domain" description="Multidrug resistance protein MdtA-like beta-barrel" evidence="5">
    <location>
        <begin position="142"/>
        <end position="225"/>
    </location>
</feature>
<dbReference type="Gene3D" id="2.40.30.170">
    <property type="match status" value="1"/>
</dbReference>
<name>A0A1B2EKT6_9HYPH</name>
<dbReference type="PANTHER" id="PTHR30469">
    <property type="entry name" value="MULTIDRUG RESISTANCE PROTEIN MDTA"/>
    <property type="match status" value="1"/>
</dbReference>
<dbReference type="NCBIfam" id="TIGR01730">
    <property type="entry name" value="RND_mfp"/>
    <property type="match status" value="1"/>
</dbReference>
<dbReference type="Pfam" id="PF25967">
    <property type="entry name" value="RND-MFP_C"/>
    <property type="match status" value="1"/>
</dbReference>
<accession>A0A1B2EKT6</accession>
<protein>
    <submittedName>
        <fullName evidence="7">Uncharacterized protein</fullName>
    </submittedName>
</protein>
<organism evidence="7">
    <name type="scientific">Microvirga ossetica</name>
    <dbReference type="NCBI Taxonomy" id="1882682"/>
    <lineage>
        <taxon>Bacteria</taxon>
        <taxon>Pseudomonadati</taxon>
        <taxon>Pseudomonadota</taxon>
        <taxon>Alphaproteobacteria</taxon>
        <taxon>Hyphomicrobiales</taxon>
        <taxon>Methylobacteriaceae</taxon>
        <taxon>Microvirga</taxon>
    </lineage>
</organism>
<dbReference type="InterPro" id="IPR058626">
    <property type="entry name" value="MdtA-like_b-barrel"/>
</dbReference>
<comment type="similarity">
    <text evidence="2">Belongs to the membrane fusion protein (MFP) (TC 8.A.1) family.</text>
</comment>
<evidence type="ECO:0000259" key="5">
    <source>
        <dbReference type="Pfam" id="PF25944"/>
    </source>
</evidence>
<dbReference type="AlphaFoldDB" id="A0A1B2EKT6"/>
<dbReference type="GO" id="GO:0015562">
    <property type="term" value="F:efflux transmembrane transporter activity"/>
    <property type="evidence" value="ECO:0007669"/>
    <property type="project" value="TreeGrafter"/>
</dbReference>
<dbReference type="Pfam" id="PF25944">
    <property type="entry name" value="Beta-barrel_RND"/>
    <property type="match status" value="1"/>
</dbReference>
<dbReference type="Gene3D" id="2.40.50.100">
    <property type="match status" value="1"/>
</dbReference>
<dbReference type="EMBL" id="CP016616">
    <property type="protein sequence ID" value="ANY80605.1"/>
    <property type="molecule type" value="Genomic_DNA"/>
</dbReference>
<dbReference type="SUPFAM" id="SSF111369">
    <property type="entry name" value="HlyD-like secretion proteins"/>
    <property type="match status" value="1"/>
</dbReference>
<dbReference type="KEGG" id="moc:BB934_22195"/>
<dbReference type="GO" id="GO:1990281">
    <property type="term" value="C:efflux pump complex"/>
    <property type="evidence" value="ECO:0007669"/>
    <property type="project" value="TreeGrafter"/>
</dbReference>
<feature type="domain" description="Multidrug resistance protein MdtA-like C-terminal permuted SH3" evidence="6">
    <location>
        <begin position="230"/>
        <end position="288"/>
    </location>
</feature>
<evidence type="ECO:0000256" key="2">
    <source>
        <dbReference type="ARBA" id="ARBA00009477"/>
    </source>
</evidence>
<sequence>MDGTIVERHIHDGADVVAGDLLFRLDDRELQAQIARGQAILARDRALLGKAQAELRRTQELLARSVSTHAQAEDAAAGVRIAAANASASEAALVMDQTRLEHTRITAPISGRAGIVHGSEGHVVRGSDPSGEGLVTITRMSPMKVAFSLPERDLPLLHAALAGPEGKGSVRVLTSQDTPVSTEADLTFIDSSIDAGSGTILAKATLNSNEGLWPGQYVRVELTLGMHPEAATVPLIALQMGQRGPHVFVVRPDETVEMRRVRHLDGIHDEVIVTEGLAPGERVVIEGQARLRDSMSIVETASAPIPMAQGSYAADARSVRR</sequence>
<gene>
    <name evidence="7" type="ORF">BB934_22195</name>
</gene>
<keyword evidence="3" id="KW-0813">Transport</keyword>
<evidence type="ECO:0000256" key="1">
    <source>
        <dbReference type="ARBA" id="ARBA00004236"/>
    </source>
</evidence>
<feature type="domain" description="Multidrug resistance protein MdtA-like barrel-sandwich hybrid" evidence="4">
    <location>
        <begin position="2"/>
        <end position="129"/>
    </location>
</feature>
<dbReference type="Pfam" id="PF25917">
    <property type="entry name" value="BSH_RND"/>
    <property type="match status" value="1"/>
</dbReference>
<dbReference type="InterPro" id="IPR006143">
    <property type="entry name" value="RND_pump_MFP"/>
</dbReference>
<proteinExistence type="inferred from homology"/>
<reference evidence="7" key="1">
    <citation type="submission" date="2016-07" db="EMBL/GenBank/DDBJ databases">
        <title>Microvirga ossetica sp. nov. a new species of rhizobia isolated from root nodules of the legume species Vicia alpestris Steven originated from North Ossetia region in the Caucasus.</title>
        <authorList>
            <person name="Safronova V.I."/>
            <person name="Kuznetsova I.G."/>
            <person name="Sazanova A.L."/>
            <person name="Belimov A."/>
            <person name="Andronov E."/>
            <person name="Osledkin Y.S."/>
            <person name="Onishchuk O.P."/>
            <person name="Kurchak O.N."/>
            <person name="Shaposhnikov A.I."/>
            <person name="Willems A."/>
            <person name="Tikhonovich I.A."/>
        </authorList>
    </citation>
    <scope>NUCLEOTIDE SEQUENCE [LARGE SCALE GENOMIC DNA]</scope>
    <source>
        <strain evidence="7">V5/3M</strain>
    </source>
</reference>
<dbReference type="InterPro" id="IPR058625">
    <property type="entry name" value="MdtA-like_BSH"/>
</dbReference>
<evidence type="ECO:0000256" key="3">
    <source>
        <dbReference type="ARBA" id="ARBA00022448"/>
    </source>
</evidence>
<evidence type="ECO:0000259" key="6">
    <source>
        <dbReference type="Pfam" id="PF25967"/>
    </source>
</evidence>
<evidence type="ECO:0000259" key="4">
    <source>
        <dbReference type="Pfam" id="PF25917"/>
    </source>
</evidence>
<dbReference type="Gene3D" id="1.10.287.470">
    <property type="entry name" value="Helix hairpin bin"/>
    <property type="match status" value="1"/>
</dbReference>
<dbReference type="Gene3D" id="2.40.420.20">
    <property type="match status" value="1"/>
</dbReference>